<evidence type="ECO:0000256" key="2">
    <source>
        <dbReference type="ARBA" id="ARBA00022840"/>
    </source>
</evidence>
<sequence length="544" mass="62039">MTRRLPAHIRPLDDPAVQAMRKRPPRRCQFLEGGFYHKIPSRDEMLEDNLNEHDLLGRGTYGRVYKATMRQDGQDSYTQVAIKVHIEHTKDYLHGIPPAAIREINNLKLMYNFHWITQLHRVVSRLPIQTSGDHRIVDPLDDNPTPIDDASSFDRMPSGDEEYPPFREICMVFALGDHSLSGINHNKNFGDNVTENDLKLIMLHIAKSIEVTHSFGVAHRDLKLANILVQENRCQLTDFGLARRLRSRNDSPPLTGKVCTLWYRPPECFLQTPSPKMRNKVHIRYDRKIDIWSLGCMMFELLTGKVLFPAKPKANEDGEEIAMRLIYSKIGTPASTGWATGLDLLRHRYARPELAPPARDTGFVPPVPYHGVAAYRRKQRDDLTLVAMPTEVRAHPVVQEMLDPKARRPIKSDDSLYLAVDLMMWMLDLDPDRRPTIQQVLGHPWLKSTQVKDAPSPERYEVDFPRLIGREGGPCLDIQRAREEALRRNQQCSISVQARPLPATAGVVGQGRQAYLAPTRRGRGAGVGKRKLPDRGRGKRGRYN</sequence>
<accession>A0A8J6E277</accession>
<keyword evidence="1 3" id="KW-0547">Nucleotide-binding</keyword>
<dbReference type="OrthoDB" id="1405469at2759"/>
<dbReference type="GO" id="GO:0005524">
    <property type="term" value="F:ATP binding"/>
    <property type="evidence" value="ECO:0007669"/>
    <property type="project" value="UniProtKB-UniRule"/>
</dbReference>
<evidence type="ECO:0000256" key="1">
    <source>
        <dbReference type="ARBA" id="ARBA00022741"/>
    </source>
</evidence>
<proteinExistence type="predicted"/>
<feature type="compositionally biased region" description="Basic residues" evidence="4">
    <location>
        <begin position="520"/>
        <end position="530"/>
    </location>
</feature>
<evidence type="ECO:0000256" key="4">
    <source>
        <dbReference type="SAM" id="MobiDB-lite"/>
    </source>
</evidence>
<feature type="region of interest" description="Disordered" evidence="4">
    <location>
        <begin position="514"/>
        <end position="544"/>
    </location>
</feature>
<dbReference type="InterPro" id="IPR000719">
    <property type="entry name" value="Prot_kinase_dom"/>
</dbReference>
<keyword evidence="6" id="KW-0808">Transferase</keyword>
<dbReference type="InterPro" id="IPR050117">
    <property type="entry name" value="MAPK"/>
</dbReference>
<dbReference type="SMART" id="SM00220">
    <property type="entry name" value="S_TKc"/>
    <property type="match status" value="1"/>
</dbReference>
<evidence type="ECO:0000256" key="3">
    <source>
        <dbReference type="PROSITE-ProRule" id="PRU10141"/>
    </source>
</evidence>
<gene>
    <name evidence="6" type="ORF">J8273_3977</name>
</gene>
<dbReference type="InterPro" id="IPR011009">
    <property type="entry name" value="Kinase-like_dom_sf"/>
</dbReference>
<keyword evidence="2 3" id="KW-0067">ATP-binding</keyword>
<keyword evidence="7" id="KW-1185">Reference proteome</keyword>
<name>A0A8J6E277_9EUKA</name>
<feature type="domain" description="Protein kinase" evidence="5">
    <location>
        <begin position="50"/>
        <end position="446"/>
    </location>
</feature>
<organism evidence="6 7">
    <name type="scientific">Carpediemonas membranifera</name>
    <dbReference type="NCBI Taxonomy" id="201153"/>
    <lineage>
        <taxon>Eukaryota</taxon>
        <taxon>Metamonada</taxon>
        <taxon>Carpediemonas-like organisms</taxon>
        <taxon>Carpediemonas</taxon>
    </lineage>
</organism>
<dbReference type="InterPro" id="IPR008271">
    <property type="entry name" value="Ser/Thr_kinase_AS"/>
</dbReference>
<dbReference type="GO" id="GO:0004672">
    <property type="term" value="F:protein kinase activity"/>
    <property type="evidence" value="ECO:0007669"/>
    <property type="project" value="InterPro"/>
</dbReference>
<comment type="caution">
    <text evidence="6">The sequence shown here is derived from an EMBL/GenBank/DDBJ whole genome shotgun (WGS) entry which is preliminary data.</text>
</comment>
<feature type="region of interest" description="Disordered" evidence="4">
    <location>
        <begin position="134"/>
        <end position="158"/>
    </location>
</feature>
<dbReference type="Gene3D" id="1.10.510.10">
    <property type="entry name" value="Transferase(Phosphotransferase) domain 1"/>
    <property type="match status" value="1"/>
</dbReference>
<dbReference type="PANTHER" id="PTHR24055">
    <property type="entry name" value="MITOGEN-ACTIVATED PROTEIN KINASE"/>
    <property type="match status" value="1"/>
</dbReference>
<dbReference type="EMBL" id="JAHDYR010000015">
    <property type="protein sequence ID" value="KAG9394343.1"/>
    <property type="molecule type" value="Genomic_DNA"/>
</dbReference>
<dbReference type="PROSITE" id="PS00107">
    <property type="entry name" value="PROTEIN_KINASE_ATP"/>
    <property type="match status" value="1"/>
</dbReference>
<dbReference type="Pfam" id="PF00069">
    <property type="entry name" value="Pkinase"/>
    <property type="match status" value="1"/>
</dbReference>
<keyword evidence="6" id="KW-0418">Kinase</keyword>
<dbReference type="Gene3D" id="3.30.200.20">
    <property type="entry name" value="Phosphorylase Kinase, domain 1"/>
    <property type="match status" value="1"/>
</dbReference>
<protein>
    <submittedName>
        <fullName evidence="6">Protein kinase domain</fullName>
    </submittedName>
</protein>
<dbReference type="AlphaFoldDB" id="A0A8J6E277"/>
<evidence type="ECO:0000313" key="7">
    <source>
        <dbReference type="Proteomes" id="UP000717585"/>
    </source>
</evidence>
<evidence type="ECO:0000259" key="5">
    <source>
        <dbReference type="PROSITE" id="PS50011"/>
    </source>
</evidence>
<dbReference type="SUPFAM" id="SSF56112">
    <property type="entry name" value="Protein kinase-like (PK-like)"/>
    <property type="match status" value="1"/>
</dbReference>
<dbReference type="InterPro" id="IPR017441">
    <property type="entry name" value="Protein_kinase_ATP_BS"/>
</dbReference>
<dbReference type="PROSITE" id="PS50011">
    <property type="entry name" value="PROTEIN_KINASE_DOM"/>
    <property type="match status" value="1"/>
</dbReference>
<evidence type="ECO:0000313" key="6">
    <source>
        <dbReference type="EMBL" id="KAG9394343.1"/>
    </source>
</evidence>
<dbReference type="Proteomes" id="UP000717585">
    <property type="component" value="Unassembled WGS sequence"/>
</dbReference>
<dbReference type="PROSITE" id="PS00108">
    <property type="entry name" value="PROTEIN_KINASE_ST"/>
    <property type="match status" value="1"/>
</dbReference>
<reference evidence="6" key="1">
    <citation type="submission" date="2021-05" db="EMBL/GenBank/DDBJ databases">
        <title>A free-living protist that lacks canonical eukaryotic 1 DNA replication and segregation systems.</title>
        <authorList>
            <person name="Salas-Leiva D.E."/>
            <person name="Tromer E.C."/>
            <person name="Curtis B.A."/>
            <person name="Jerlstrom-Hultqvist J."/>
            <person name="Kolisko M."/>
            <person name="Yi Z."/>
            <person name="Salas-Leiva J.S."/>
            <person name="Gallot-Lavallee L."/>
            <person name="Kops G.J.P.L."/>
            <person name="Archibald J.M."/>
            <person name="Simpson A.G.B."/>
            <person name="Roger A.J."/>
        </authorList>
    </citation>
    <scope>NUCLEOTIDE SEQUENCE</scope>
    <source>
        <strain evidence="6">BICM</strain>
    </source>
</reference>
<feature type="binding site" evidence="3">
    <location>
        <position position="83"/>
    </location>
    <ligand>
        <name>ATP</name>
        <dbReference type="ChEBI" id="CHEBI:30616"/>
    </ligand>
</feature>